<feature type="region of interest" description="Disordered" evidence="1">
    <location>
        <begin position="139"/>
        <end position="163"/>
    </location>
</feature>
<comment type="caution">
    <text evidence="2">The sequence shown here is derived from an EMBL/GenBank/DDBJ whole genome shotgun (WGS) entry which is preliminary data.</text>
</comment>
<protein>
    <recommendedName>
        <fullName evidence="4">Immunoglobulin V-set domain-containing protein</fullName>
    </recommendedName>
</protein>
<evidence type="ECO:0000313" key="3">
    <source>
        <dbReference type="Proteomes" id="UP001482620"/>
    </source>
</evidence>
<dbReference type="Proteomes" id="UP001482620">
    <property type="component" value="Unassembled WGS sequence"/>
</dbReference>
<keyword evidence="3" id="KW-1185">Reference proteome</keyword>
<sequence length="163" mass="18485">MIRTQTILHLRLKLQTRLLVVFFQQQRSSCHSSIKIHLQSMFSSVTSMPGLGFGPSDPSHLWYTCRKSVISASASAGPLKLISFKQKDENIRAAPGVTVILPCKAADYESVKGVEWSREDLKEENVLLYRNNKIDPVNQHRSYNERVDLPMKDGNVSPEERDT</sequence>
<evidence type="ECO:0000256" key="1">
    <source>
        <dbReference type="SAM" id="MobiDB-lite"/>
    </source>
</evidence>
<dbReference type="InterPro" id="IPR013783">
    <property type="entry name" value="Ig-like_fold"/>
</dbReference>
<proteinExistence type="predicted"/>
<organism evidence="2 3">
    <name type="scientific">Ilyodon furcidens</name>
    <name type="common">goldbreast splitfin</name>
    <dbReference type="NCBI Taxonomy" id="33524"/>
    <lineage>
        <taxon>Eukaryota</taxon>
        <taxon>Metazoa</taxon>
        <taxon>Chordata</taxon>
        <taxon>Craniata</taxon>
        <taxon>Vertebrata</taxon>
        <taxon>Euteleostomi</taxon>
        <taxon>Actinopterygii</taxon>
        <taxon>Neopterygii</taxon>
        <taxon>Teleostei</taxon>
        <taxon>Neoteleostei</taxon>
        <taxon>Acanthomorphata</taxon>
        <taxon>Ovalentaria</taxon>
        <taxon>Atherinomorphae</taxon>
        <taxon>Cyprinodontiformes</taxon>
        <taxon>Goodeidae</taxon>
        <taxon>Ilyodon</taxon>
    </lineage>
</organism>
<accession>A0ABV0TZ55</accession>
<reference evidence="2 3" key="1">
    <citation type="submission" date="2021-06" db="EMBL/GenBank/DDBJ databases">
        <authorList>
            <person name="Palmer J.M."/>
        </authorList>
    </citation>
    <scope>NUCLEOTIDE SEQUENCE [LARGE SCALE GENOMIC DNA]</scope>
    <source>
        <strain evidence="3">if_2019</strain>
        <tissue evidence="2">Muscle</tissue>
    </source>
</reference>
<name>A0ABV0TZ55_9TELE</name>
<evidence type="ECO:0000313" key="2">
    <source>
        <dbReference type="EMBL" id="MEQ2237612.1"/>
    </source>
</evidence>
<gene>
    <name evidence="2" type="ORF">ILYODFUR_024914</name>
</gene>
<dbReference type="EMBL" id="JAHRIQ010049338">
    <property type="protein sequence ID" value="MEQ2237612.1"/>
    <property type="molecule type" value="Genomic_DNA"/>
</dbReference>
<evidence type="ECO:0008006" key="4">
    <source>
        <dbReference type="Google" id="ProtNLM"/>
    </source>
</evidence>
<feature type="compositionally biased region" description="Basic and acidic residues" evidence="1">
    <location>
        <begin position="142"/>
        <end position="151"/>
    </location>
</feature>
<dbReference type="Gene3D" id="2.60.40.10">
    <property type="entry name" value="Immunoglobulins"/>
    <property type="match status" value="1"/>
</dbReference>